<feature type="compositionally biased region" description="Basic residues" evidence="1">
    <location>
        <begin position="1"/>
        <end position="14"/>
    </location>
</feature>
<evidence type="ECO:0000313" key="4">
    <source>
        <dbReference type="Proteomes" id="UP001500791"/>
    </source>
</evidence>
<feature type="region of interest" description="Disordered" evidence="1">
    <location>
        <begin position="1"/>
        <end position="27"/>
    </location>
</feature>
<proteinExistence type="predicted"/>
<keyword evidence="4" id="KW-1185">Reference proteome</keyword>
<gene>
    <name evidence="3" type="ORF">GCM10009093_08610</name>
</gene>
<dbReference type="InterPro" id="IPR016071">
    <property type="entry name" value="Staphylococal_nuclease_OB-fold"/>
</dbReference>
<evidence type="ECO:0000313" key="3">
    <source>
        <dbReference type="EMBL" id="GAA0383930.1"/>
    </source>
</evidence>
<comment type="caution">
    <text evidence="3">The sequence shown here is derived from an EMBL/GenBank/DDBJ whole genome shotgun (WGS) entry which is preliminary data.</text>
</comment>
<organism evidence="3 4">
    <name type="scientific">Brevundimonas terrae</name>
    <dbReference type="NCBI Taxonomy" id="363631"/>
    <lineage>
        <taxon>Bacteria</taxon>
        <taxon>Pseudomonadati</taxon>
        <taxon>Pseudomonadota</taxon>
        <taxon>Alphaproteobacteria</taxon>
        <taxon>Caulobacterales</taxon>
        <taxon>Caulobacteraceae</taxon>
        <taxon>Brevundimonas</taxon>
    </lineage>
</organism>
<evidence type="ECO:0000256" key="1">
    <source>
        <dbReference type="SAM" id="MobiDB-lite"/>
    </source>
</evidence>
<dbReference type="Gene3D" id="2.40.50.90">
    <property type="match status" value="1"/>
</dbReference>
<dbReference type="Proteomes" id="UP001500791">
    <property type="component" value="Unassembled WGS sequence"/>
</dbReference>
<name>A0ABN0Y5F0_9CAUL</name>
<protein>
    <recommendedName>
        <fullName evidence="2">TNase-like domain-containing protein</fullName>
    </recommendedName>
</protein>
<feature type="domain" description="TNase-like" evidence="2">
    <location>
        <begin position="86"/>
        <end position="199"/>
    </location>
</feature>
<dbReference type="SMART" id="SM00318">
    <property type="entry name" value="SNc"/>
    <property type="match status" value="1"/>
</dbReference>
<evidence type="ECO:0000259" key="2">
    <source>
        <dbReference type="SMART" id="SM00318"/>
    </source>
</evidence>
<accession>A0ABN0Y5F0</accession>
<dbReference type="EMBL" id="BAAAEJ010000003">
    <property type="protein sequence ID" value="GAA0383930.1"/>
    <property type="molecule type" value="Genomic_DNA"/>
</dbReference>
<dbReference type="RefSeq" id="WP_167174693.1">
    <property type="nucleotide sequence ID" value="NZ_BAAAEJ010000003.1"/>
</dbReference>
<sequence>MSRQNRSHVVRFRPRTPPPPRRPKMPKGPLGIGLVLLVLLAIWLVSQYGEKAGLPEQAVSTAQQIGRTISPAMAPAPTNEILARKADFTCRVERVNDGDTLRCKDGTRVRLHAISARERDETCSQGHPCPTASAAASTEALKRLVQNKTLSCQNVGQSYERVTAICWTPDHTEVNCAMVQSGNAALWPRFHRDVPICQATPDAL</sequence>
<reference evidence="3 4" key="1">
    <citation type="journal article" date="2019" name="Int. J. Syst. Evol. Microbiol.">
        <title>The Global Catalogue of Microorganisms (GCM) 10K type strain sequencing project: providing services to taxonomists for standard genome sequencing and annotation.</title>
        <authorList>
            <consortium name="The Broad Institute Genomics Platform"/>
            <consortium name="The Broad Institute Genome Sequencing Center for Infectious Disease"/>
            <person name="Wu L."/>
            <person name="Ma J."/>
        </authorList>
    </citation>
    <scope>NUCLEOTIDE SEQUENCE [LARGE SCALE GENOMIC DNA]</scope>
    <source>
        <strain evidence="3 4">JCM 13476</strain>
    </source>
</reference>
<dbReference type="SUPFAM" id="SSF50199">
    <property type="entry name" value="Staphylococcal nuclease"/>
    <property type="match status" value="1"/>
</dbReference>
<dbReference type="InterPro" id="IPR035437">
    <property type="entry name" value="SNase_OB-fold_sf"/>
</dbReference>